<reference evidence="3 4" key="1">
    <citation type="submission" date="2020-03" db="EMBL/GenBank/DDBJ databases">
        <authorList>
            <person name="Zhang Z."/>
            <person name="Guo Z."/>
            <person name="Hou Q."/>
            <person name="Shen X."/>
        </authorList>
    </citation>
    <scope>NUCLEOTIDE SEQUENCE [LARGE SCALE GENOMIC DNA]</scope>
    <source>
        <strain evidence="3 4">HBUAS51329</strain>
    </source>
</reference>
<comment type="caution">
    <text evidence="3">The sequence shown here is derived from an EMBL/GenBank/DDBJ whole genome shotgun (WGS) entry which is preliminary data.</text>
</comment>
<dbReference type="Pfam" id="PF04221">
    <property type="entry name" value="RelB"/>
    <property type="match status" value="1"/>
</dbReference>
<dbReference type="NCBIfam" id="TIGR02384">
    <property type="entry name" value="RelB_DinJ"/>
    <property type="match status" value="1"/>
</dbReference>
<evidence type="ECO:0000313" key="4">
    <source>
        <dbReference type="Proteomes" id="UP000707477"/>
    </source>
</evidence>
<dbReference type="Gene3D" id="1.10.1220.10">
    <property type="entry name" value="Met repressor-like"/>
    <property type="match status" value="1"/>
</dbReference>
<gene>
    <name evidence="3" type="ORF">HEQ44_08090</name>
</gene>
<keyword evidence="2" id="KW-1277">Toxin-antitoxin system</keyword>
<proteinExistence type="inferred from homology"/>
<evidence type="ECO:0000256" key="2">
    <source>
        <dbReference type="ARBA" id="ARBA00022649"/>
    </source>
</evidence>
<accession>A0ABX1L757</accession>
<dbReference type="Proteomes" id="UP000707477">
    <property type="component" value="Unassembled WGS sequence"/>
</dbReference>
<keyword evidence="4" id="KW-1185">Reference proteome</keyword>
<protein>
    <submittedName>
        <fullName evidence="3">Type II toxin-antitoxin system RelB/DinJ family antitoxin</fullName>
    </submittedName>
</protein>
<evidence type="ECO:0000256" key="1">
    <source>
        <dbReference type="ARBA" id="ARBA00010562"/>
    </source>
</evidence>
<dbReference type="PANTHER" id="PTHR38781:SF1">
    <property type="entry name" value="ANTITOXIN DINJ-RELATED"/>
    <property type="match status" value="1"/>
</dbReference>
<evidence type="ECO:0000313" key="3">
    <source>
        <dbReference type="EMBL" id="NLR30144.1"/>
    </source>
</evidence>
<dbReference type="PANTHER" id="PTHR38781">
    <property type="entry name" value="ANTITOXIN DINJ-RELATED"/>
    <property type="match status" value="1"/>
</dbReference>
<dbReference type="InterPro" id="IPR007337">
    <property type="entry name" value="RelB/DinJ"/>
</dbReference>
<comment type="similarity">
    <text evidence="1">Belongs to the RelB/DinJ antitoxin family.</text>
</comment>
<sequence length="91" mass="10258">MKNSEKTRLTIRMDLDRKKKAERIAEGMGIDLTAAVNLFVSQMIKENGLPFKPTNNSLAIDLKQALKDVQAGNTTDYSTEDFMEHLNTPED</sequence>
<dbReference type="InterPro" id="IPR013321">
    <property type="entry name" value="Arc_rbn_hlx_hlx"/>
</dbReference>
<organism evidence="3 4">
    <name type="scientific">Levilactobacillus tujiorum</name>
    <dbReference type="NCBI Taxonomy" id="2912243"/>
    <lineage>
        <taxon>Bacteria</taxon>
        <taxon>Bacillati</taxon>
        <taxon>Bacillota</taxon>
        <taxon>Bacilli</taxon>
        <taxon>Lactobacillales</taxon>
        <taxon>Lactobacillaceae</taxon>
        <taxon>Levilactobacillus</taxon>
    </lineage>
</organism>
<dbReference type="RefSeq" id="WP_168850101.1">
    <property type="nucleotide sequence ID" value="NZ_JAAVSD010000021.1"/>
</dbReference>
<name>A0ABX1L757_9LACO</name>
<dbReference type="EMBL" id="JAAVSD010000021">
    <property type="protein sequence ID" value="NLR30144.1"/>
    <property type="molecule type" value="Genomic_DNA"/>
</dbReference>